<accession>A0A8T8L8L3</accession>
<keyword evidence="3 7" id="KW-0479">Metal-binding</keyword>
<keyword evidence="9" id="KW-1133">Transmembrane helix</keyword>
<dbReference type="PRINTS" id="PR00385">
    <property type="entry name" value="P450"/>
</dbReference>
<evidence type="ECO:0000313" key="10">
    <source>
        <dbReference type="EMBL" id="QUN00524.1"/>
    </source>
</evidence>
<organism evidence="10">
    <name type="scientific">Tripterygium wilfordii</name>
    <name type="common">Thunder God vine</name>
    <dbReference type="NCBI Taxonomy" id="458696"/>
    <lineage>
        <taxon>Eukaryota</taxon>
        <taxon>Viridiplantae</taxon>
        <taxon>Streptophyta</taxon>
        <taxon>Embryophyta</taxon>
        <taxon>Tracheophyta</taxon>
        <taxon>Spermatophyta</taxon>
        <taxon>Magnoliopsida</taxon>
        <taxon>eudicotyledons</taxon>
        <taxon>Gunneridae</taxon>
        <taxon>Pentapetalae</taxon>
        <taxon>rosids</taxon>
        <taxon>fabids</taxon>
        <taxon>Celastrales</taxon>
        <taxon>Celastraceae</taxon>
        <taxon>Tripterygium</taxon>
    </lineage>
</organism>
<dbReference type="EMBL" id="MN738199">
    <property type="protein sequence ID" value="QUN00524.1"/>
    <property type="molecule type" value="mRNA"/>
</dbReference>
<reference evidence="10" key="1">
    <citation type="submission" date="2019-11" db="EMBL/GenBank/DDBJ databases">
        <authorList>
            <person name="Zhou J.W."/>
        </authorList>
    </citation>
    <scope>NUCLEOTIDE SEQUENCE</scope>
</reference>
<dbReference type="InterPro" id="IPR050651">
    <property type="entry name" value="Plant_Cytochrome_P450_Monoox"/>
</dbReference>
<dbReference type="Gene3D" id="1.10.630.10">
    <property type="entry name" value="Cytochrome P450"/>
    <property type="match status" value="1"/>
</dbReference>
<keyword evidence="5 7" id="KW-0408">Iron</keyword>
<keyword evidence="2 7" id="KW-0349">Heme</keyword>
<dbReference type="InterPro" id="IPR002401">
    <property type="entry name" value="Cyt_P450_E_grp-I"/>
</dbReference>
<evidence type="ECO:0000256" key="9">
    <source>
        <dbReference type="SAM" id="Phobius"/>
    </source>
</evidence>
<dbReference type="Pfam" id="PF00067">
    <property type="entry name" value="p450"/>
    <property type="match status" value="1"/>
</dbReference>
<dbReference type="GO" id="GO:0020037">
    <property type="term" value="F:heme binding"/>
    <property type="evidence" value="ECO:0007669"/>
    <property type="project" value="InterPro"/>
</dbReference>
<dbReference type="GO" id="GO:0016705">
    <property type="term" value="F:oxidoreductase activity, acting on paired donors, with incorporation or reduction of molecular oxygen"/>
    <property type="evidence" value="ECO:0007669"/>
    <property type="project" value="InterPro"/>
</dbReference>
<evidence type="ECO:0000256" key="5">
    <source>
        <dbReference type="ARBA" id="ARBA00023004"/>
    </source>
</evidence>
<dbReference type="PANTHER" id="PTHR47947:SF39">
    <property type="entry name" value="CYTOCHROME P450"/>
    <property type="match status" value="1"/>
</dbReference>
<evidence type="ECO:0000256" key="2">
    <source>
        <dbReference type="ARBA" id="ARBA00022617"/>
    </source>
</evidence>
<evidence type="ECO:0000256" key="6">
    <source>
        <dbReference type="ARBA" id="ARBA00023033"/>
    </source>
</evidence>
<dbReference type="GO" id="GO:0004497">
    <property type="term" value="F:monooxygenase activity"/>
    <property type="evidence" value="ECO:0007669"/>
    <property type="project" value="UniProtKB-KW"/>
</dbReference>
<keyword evidence="4 8" id="KW-0560">Oxidoreductase</keyword>
<evidence type="ECO:0000256" key="8">
    <source>
        <dbReference type="RuleBase" id="RU000461"/>
    </source>
</evidence>
<keyword evidence="9" id="KW-0812">Transmembrane</keyword>
<dbReference type="InterPro" id="IPR001128">
    <property type="entry name" value="Cyt_P450"/>
</dbReference>
<feature type="transmembrane region" description="Helical" evidence="9">
    <location>
        <begin position="6"/>
        <end position="26"/>
    </location>
</feature>
<comment type="similarity">
    <text evidence="1 8">Belongs to the cytochrome P450 family.</text>
</comment>
<proteinExistence type="evidence at transcript level"/>
<evidence type="ECO:0000256" key="4">
    <source>
        <dbReference type="ARBA" id="ARBA00023002"/>
    </source>
</evidence>
<evidence type="ECO:0000256" key="1">
    <source>
        <dbReference type="ARBA" id="ARBA00010617"/>
    </source>
</evidence>
<protein>
    <submittedName>
        <fullName evidence="10">Cytochrome P450 82D166</fullName>
    </submittedName>
</protein>
<comment type="cofactor">
    <cofactor evidence="7">
        <name>heme</name>
        <dbReference type="ChEBI" id="CHEBI:30413"/>
    </cofactor>
</comment>
<evidence type="ECO:0000256" key="7">
    <source>
        <dbReference type="PIRSR" id="PIRSR602401-1"/>
    </source>
</evidence>
<dbReference type="SUPFAM" id="SSF48264">
    <property type="entry name" value="Cytochrome P450"/>
    <property type="match status" value="1"/>
</dbReference>
<dbReference type="GO" id="GO:0005506">
    <property type="term" value="F:iron ion binding"/>
    <property type="evidence" value="ECO:0007669"/>
    <property type="project" value="InterPro"/>
</dbReference>
<name>A0A8T8L8L3_TRIWF</name>
<dbReference type="InterPro" id="IPR036396">
    <property type="entry name" value="Cyt_P450_sf"/>
</dbReference>
<keyword evidence="9" id="KW-0472">Membrane</keyword>
<dbReference type="PANTHER" id="PTHR47947">
    <property type="entry name" value="CYTOCHROME P450 82C3-RELATED"/>
    <property type="match status" value="1"/>
</dbReference>
<evidence type="ECO:0000256" key="3">
    <source>
        <dbReference type="ARBA" id="ARBA00022723"/>
    </source>
</evidence>
<dbReference type="CDD" id="cd20654">
    <property type="entry name" value="CYP82"/>
    <property type="match status" value="1"/>
</dbReference>
<dbReference type="PROSITE" id="PS00086">
    <property type="entry name" value="CYTOCHROME_P450"/>
    <property type="match status" value="1"/>
</dbReference>
<dbReference type="InterPro" id="IPR017972">
    <property type="entry name" value="Cyt_P450_CS"/>
</dbReference>
<feature type="binding site" description="axial binding residue" evidence="7">
    <location>
        <position position="460"/>
    </location>
    <ligand>
        <name>heme</name>
        <dbReference type="ChEBI" id="CHEBI:30413"/>
    </ligand>
    <ligandPart>
        <name>Fe</name>
        <dbReference type="ChEBI" id="CHEBI:18248"/>
    </ligandPart>
</feature>
<dbReference type="PRINTS" id="PR00463">
    <property type="entry name" value="EP450I"/>
</dbReference>
<dbReference type="AlphaFoldDB" id="A0A8T8L8L3"/>
<keyword evidence="6 8" id="KW-0503">Monooxygenase</keyword>
<sequence>MIPLLPYLNTTVAGFFTIFLFTFYILRRSKFAKRNLAPVAGGGWPIIGHLLLLTGSQLPHVALGALADKYGPVLTIQVGLFPALVISSWEVAKELFTTNDVAVSSRPRLIAGKLLSYDYAGFGFAPYGAFWRDIRKIISVELLSNRRLELLKHVRASEVENSVKELHKQWTKNKSDSGHVLVEMRQWFGDINLNVIVQMIAGKRYFGASADEKEARRCQKAFREFFHLAGLFVLRDAVPFLGWLDFGGFEKAMKKTGKELDSIIEEWLEEHRKNRESGETADSQKDFMDVLLSMLEGMDLAGFDADTVNKATSMALISGGTDTTTVTITWALALLLNNPLVLKKAQEELDAHVGKERLVNESHINKLVYLQAIVKEVLRLYPAGPLSGAREFTEDCTVNGYHVSAGTRLIVNLWKIQRDPRLWSEPFEFRPERFLTTHKHVDVKGQHFELIPFGAGRRICPGWTFGLQMTHLVLASVIQAFEISTPANAEVDMTETAGLTNSKATPLEVMIRPRLSPTAYE</sequence>
<dbReference type="FunFam" id="1.10.630.10:FF:000026">
    <property type="entry name" value="Cytochrome P450 82C4"/>
    <property type="match status" value="1"/>
</dbReference>